<keyword evidence="6 7" id="KW-0472">Membrane</keyword>
<feature type="transmembrane region" description="Helical" evidence="7">
    <location>
        <begin position="101"/>
        <end position="122"/>
    </location>
</feature>
<keyword evidence="5 7" id="KW-1133">Transmembrane helix</keyword>
<dbReference type="InterPro" id="IPR020846">
    <property type="entry name" value="MFS_dom"/>
</dbReference>
<feature type="transmembrane region" description="Helical" evidence="7">
    <location>
        <begin position="9"/>
        <end position="36"/>
    </location>
</feature>
<evidence type="ECO:0000259" key="8">
    <source>
        <dbReference type="PROSITE" id="PS50850"/>
    </source>
</evidence>
<comment type="subcellular location">
    <subcellularLocation>
        <location evidence="1">Cell membrane</location>
        <topology evidence="1">Multi-pass membrane protein</topology>
    </subcellularLocation>
</comment>
<protein>
    <submittedName>
        <fullName evidence="9">MFS transporter</fullName>
    </submittedName>
</protein>
<dbReference type="CDD" id="cd06173">
    <property type="entry name" value="MFS_MefA_like"/>
    <property type="match status" value="1"/>
</dbReference>
<accession>A0ABX8FCZ6</accession>
<evidence type="ECO:0000256" key="1">
    <source>
        <dbReference type="ARBA" id="ARBA00004651"/>
    </source>
</evidence>
<gene>
    <name evidence="9" type="ORF">J1899_03870</name>
</gene>
<feature type="transmembrane region" description="Helical" evidence="7">
    <location>
        <begin position="74"/>
        <end position="95"/>
    </location>
</feature>
<evidence type="ECO:0000256" key="7">
    <source>
        <dbReference type="SAM" id="Phobius"/>
    </source>
</evidence>
<feature type="transmembrane region" description="Helical" evidence="7">
    <location>
        <begin position="169"/>
        <end position="191"/>
    </location>
</feature>
<evidence type="ECO:0000256" key="4">
    <source>
        <dbReference type="ARBA" id="ARBA00022692"/>
    </source>
</evidence>
<sequence>MNAAVKKNLILFVSGKMIAVLGSSLYGFAIGLYILAETGSSLNFAITLMLSVLPRILLAPVAGALSDRLDRKKIIIISDFACAIWLTIILLLFHFVFPEIWLLYTATAVLSTLNTFYSTAVTSSIYNMIGPDHLQKAMSLNQAAASLSTILGPVLGGVLFGFMTLPFFMMINIIAFTVSGIASILINYHLFAEKKEENEHNNFFEDMKTGFVYVKNQPFIFNLILVCIWINFWFAVFPVAMPYLVLTVKGMEPFQLGIIEGSLSVGMLIMAIFLSSRPEMKKKENAIIGGMIALSLVLILLGIPSMPGLSAISNNFVFIYLIILVLLLSTFVMLINMPVMVLLQKSTPDSYRGRVMSIMEMGASAMTPLGFIIFGALLESVPVWLLFAVCGLSIFLLLCYQLWKRTLIIHLRELDAKPDPAVTAEL</sequence>
<dbReference type="InterPro" id="IPR036259">
    <property type="entry name" value="MFS_trans_sf"/>
</dbReference>
<feature type="transmembrane region" description="Helical" evidence="7">
    <location>
        <begin position="318"/>
        <end position="343"/>
    </location>
</feature>
<evidence type="ECO:0000313" key="10">
    <source>
        <dbReference type="Proteomes" id="UP000679247"/>
    </source>
</evidence>
<feature type="transmembrane region" description="Helical" evidence="7">
    <location>
        <begin position="143"/>
        <end position="163"/>
    </location>
</feature>
<evidence type="ECO:0000313" key="9">
    <source>
        <dbReference type="EMBL" id="QVY62253.1"/>
    </source>
</evidence>
<dbReference type="EMBL" id="CP071709">
    <property type="protein sequence ID" value="QVY62253.1"/>
    <property type="molecule type" value="Genomic_DNA"/>
</dbReference>
<dbReference type="Pfam" id="PF07690">
    <property type="entry name" value="MFS_1"/>
    <property type="match status" value="1"/>
</dbReference>
<feature type="transmembrane region" description="Helical" evidence="7">
    <location>
        <begin position="219"/>
        <end position="241"/>
    </location>
</feature>
<organism evidence="9 10">
    <name type="scientific">Cytobacillus gottheilii</name>
    <dbReference type="NCBI Taxonomy" id="859144"/>
    <lineage>
        <taxon>Bacteria</taxon>
        <taxon>Bacillati</taxon>
        <taxon>Bacillota</taxon>
        <taxon>Bacilli</taxon>
        <taxon>Bacillales</taxon>
        <taxon>Bacillaceae</taxon>
        <taxon>Cytobacillus</taxon>
    </lineage>
</organism>
<proteinExistence type="predicted"/>
<feature type="transmembrane region" description="Helical" evidence="7">
    <location>
        <begin position="355"/>
        <end position="377"/>
    </location>
</feature>
<keyword evidence="10" id="KW-1185">Reference proteome</keyword>
<keyword evidence="2" id="KW-0813">Transport</keyword>
<feature type="transmembrane region" description="Helical" evidence="7">
    <location>
        <begin position="253"/>
        <end position="274"/>
    </location>
</feature>
<evidence type="ECO:0000256" key="6">
    <source>
        <dbReference type="ARBA" id="ARBA00023136"/>
    </source>
</evidence>
<feature type="transmembrane region" description="Helical" evidence="7">
    <location>
        <begin position="383"/>
        <end position="403"/>
    </location>
</feature>
<dbReference type="SUPFAM" id="SSF103473">
    <property type="entry name" value="MFS general substrate transporter"/>
    <property type="match status" value="1"/>
</dbReference>
<feature type="transmembrane region" description="Helical" evidence="7">
    <location>
        <begin position="42"/>
        <end position="62"/>
    </location>
</feature>
<dbReference type="PANTHER" id="PTHR43266">
    <property type="entry name" value="MACROLIDE-EFFLUX PROTEIN"/>
    <property type="match status" value="1"/>
</dbReference>
<keyword evidence="4 7" id="KW-0812">Transmembrane</keyword>
<dbReference type="RefSeq" id="WP_214477764.1">
    <property type="nucleotide sequence ID" value="NZ_CANKUS010000014.1"/>
</dbReference>
<evidence type="ECO:0000256" key="5">
    <source>
        <dbReference type="ARBA" id="ARBA00022989"/>
    </source>
</evidence>
<dbReference type="InterPro" id="IPR011701">
    <property type="entry name" value="MFS"/>
</dbReference>
<reference evidence="9 10" key="1">
    <citation type="submission" date="2021-03" db="EMBL/GenBank/DDBJ databases">
        <title>The first data on the complete genome of the tetrodotoxin-producing bacterium.</title>
        <authorList>
            <person name="Melnikova D.I."/>
            <person name="Nijland R."/>
            <person name="Magarlamov T.Y."/>
        </authorList>
    </citation>
    <scope>NUCLEOTIDE SEQUENCE [LARGE SCALE GENOMIC DNA]</scope>
    <source>
        <strain evidence="9 10">1839</strain>
    </source>
</reference>
<evidence type="ECO:0000256" key="3">
    <source>
        <dbReference type="ARBA" id="ARBA00022475"/>
    </source>
</evidence>
<dbReference type="PANTHER" id="PTHR43266:SF9">
    <property type="entry name" value="PERMEASE, MAJOR FACILITATOR SUPERFAMILY-RELATED"/>
    <property type="match status" value="1"/>
</dbReference>
<dbReference type="Proteomes" id="UP000679247">
    <property type="component" value="Chromosome"/>
</dbReference>
<evidence type="ECO:0000256" key="2">
    <source>
        <dbReference type="ARBA" id="ARBA00022448"/>
    </source>
</evidence>
<name>A0ABX8FCZ6_9BACI</name>
<dbReference type="Gene3D" id="1.20.1250.20">
    <property type="entry name" value="MFS general substrate transporter like domains"/>
    <property type="match status" value="1"/>
</dbReference>
<keyword evidence="3" id="KW-1003">Cell membrane</keyword>
<feature type="domain" description="Major facilitator superfamily (MFS) profile" evidence="8">
    <location>
        <begin position="1"/>
        <end position="195"/>
    </location>
</feature>
<feature type="transmembrane region" description="Helical" evidence="7">
    <location>
        <begin position="286"/>
        <end position="306"/>
    </location>
</feature>
<dbReference type="PROSITE" id="PS50850">
    <property type="entry name" value="MFS"/>
    <property type="match status" value="1"/>
</dbReference>